<dbReference type="AlphaFoldDB" id="A0A3P8WLX5"/>
<dbReference type="GeneID" id="103384370"/>
<dbReference type="InterPro" id="IPR016467">
    <property type="entry name" value="DNA_recomb/repair_RecA-like"/>
</dbReference>
<dbReference type="GeneTree" id="ENSGT00940000156805"/>
<evidence type="ECO:0000256" key="2">
    <source>
        <dbReference type="ARBA" id="ARBA00022741"/>
    </source>
</evidence>
<evidence type="ECO:0000256" key="4">
    <source>
        <dbReference type="ARBA" id="ARBA00022840"/>
    </source>
</evidence>
<sequence length="330" mass="36281">MQRSLLSLPLNFSLRNKLFNAGFRVIADLQRLTDSELIHEAGVSQQDVLELLQAVRGEGGDAWSSSTSLELLQKEGESRSIVSFCSQLDEALSGGVPVGKITEVCGTPGVGKTQLCLQVAVDVQIPPCFGGLGGHVIFVDTEGGFLLQRIEDIAAAVVRHCSLLVEDDEQREGILTFTVETILSNIYVVRCNDYIEVLAQLHLLPDFLLEHPRTCLLVIDSVACPFRHIEVVSQRTQLLQSLGLQLTNLAIRYNLAVLVTNHMTTRLQGSQSQLVPALGELWGHAPTIRLLLQWLNSQRVAIVVKSPDHMEAIVQYQITSDGLRDVDESV</sequence>
<evidence type="ECO:0000256" key="7">
    <source>
        <dbReference type="ARBA" id="ARBA00040674"/>
    </source>
</evidence>
<dbReference type="PANTHER" id="PTHR46239">
    <property type="entry name" value="DNA REPAIR PROTEIN RAD51 HOMOLOG 3 RAD51C"/>
    <property type="match status" value="1"/>
</dbReference>
<organism evidence="9 10">
    <name type="scientific">Cynoglossus semilaevis</name>
    <name type="common">Tongue sole</name>
    <dbReference type="NCBI Taxonomy" id="244447"/>
    <lineage>
        <taxon>Eukaryota</taxon>
        <taxon>Metazoa</taxon>
        <taxon>Chordata</taxon>
        <taxon>Craniata</taxon>
        <taxon>Vertebrata</taxon>
        <taxon>Euteleostomi</taxon>
        <taxon>Actinopterygii</taxon>
        <taxon>Neopterygii</taxon>
        <taxon>Teleostei</taxon>
        <taxon>Neoteleostei</taxon>
        <taxon>Acanthomorphata</taxon>
        <taxon>Carangaria</taxon>
        <taxon>Pleuronectiformes</taxon>
        <taxon>Pleuronectoidei</taxon>
        <taxon>Cynoglossidae</taxon>
        <taxon>Cynoglossinae</taxon>
        <taxon>Cynoglossus</taxon>
    </lineage>
</organism>
<dbReference type="GO" id="GO:0000400">
    <property type="term" value="F:four-way junction DNA binding"/>
    <property type="evidence" value="ECO:0007669"/>
    <property type="project" value="TreeGrafter"/>
</dbReference>
<dbReference type="Ensembl" id="ENSCSET00000026864.1">
    <property type="protein sequence ID" value="ENSCSEP00000026511.1"/>
    <property type="gene ID" value="ENSCSEG00000016935.1"/>
</dbReference>
<dbReference type="GO" id="GO:0008821">
    <property type="term" value="F:crossover junction DNA endonuclease activity"/>
    <property type="evidence" value="ECO:0007669"/>
    <property type="project" value="TreeGrafter"/>
</dbReference>
<keyword evidence="10" id="KW-1185">Reference proteome</keyword>
<dbReference type="Pfam" id="PF08423">
    <property type="entry name" value="Rad51"/>
    <property type="match status" value="2"/>
</dbReference>
<dbReference type="RefSeq" id="XP_008316086.1">
    <property type="nucleotide sequence ID" value="XM_008317864.3"/>
</dbReference>
<keyword evidence="4" id="KW-0067">ATP-binding</keyword>
<dbReference type="GO" id="GO:0007596">
    <property type="term" value="P:blood coagulation"/>
    <property type="evidence" value="ECO:0007669"/>
    <property type="project" value="Ensembl"/>
</dbReference>
<comment type="subcellular location">
    <subcellularLocation>
        <location evidence="1">Nucleus</location>
    </subcellularLocation>
</comment>
<evidence type="ECO:0000256" key="5">
    <source>
        <dbReference type="ARBA" id="ARBA00023204"/>
    </source>
</evidence>
<dbReference type="GO" id="GO:0000707">
    <property type="term" value="P:meiotic DNA recombinase assembly"/>
    <property type="evidence" value="ECO:0007669"/>
    <property type="project" value="TreeGrafter"/>
</dbReference>
<dbReference type="PROSITE" id="PS50162">
    <property type="entry name" value="RECA_2"/>
    <property type="match status" value="1"/>
</dbReference>
<dbReference type="STRING" id="244447.ENSCSEP00000026511"/>
<dbReference type="GO" id="GO:0007131">
    <property type="term" value="P:reciprocal meiotic recombination"/>
    <property type="evidence" value="ECO:0007669"/>
    <property type="project" value="TreeGrafter"/>
</dbReference>
<dbReference type="GO" id="GO:0033063">
    <property type="term" value="C:Rad51B-Rad51C-Rad51D-XRCC2 complex"/>
    <property type="evidence" value="ECO:0007669"/>
    <property type="project" value="TreeGrafter"/>
</dbReference>
<keyword evidence="2" id="KW-0547">Nucleotide-binding</keyword>
<reference evidence="9 10" key="1">
    <citation type="journal article" date="2014" name="Nat. Genet.">
        <title>Whole-genome sequence of a flatfish provides insights into ZW sex chromosome evolution and adaptation to a benthic lifestyle.</title>
        <authorList>
            <person name="Chen S."/>
            <person name="Zhang G."/>
            <person name="Shao C."/>
            <person name="Huang Q."/>
            <person name="Liu G."/>
            <person name="Zhang P."/>
            <person name="Song W."/>
            <person name="An N."/>
            <person name="Chalopin D."/>
            <person name="Volff J.N."/>
            <person name="Hong Y."/>
            <person name="Li Q."/>
            <person name="Sha Z."/>
            <person name="Zhou H."/>
            <person name="Xie M."/>
            <person name="Yu Q."/>
            <person name="Liu Y."/>
            <person name="Xiang H."/>
            <person name="Wang N."/>
            <person name="Wu K."/>
            <person name="Yang C."/>
            <person name="Zhou Q."/>
            <person name="Liao X."/>
            <person name="Yang L."/>
            <person name="Hu Q."/>
            <person name="Zhang J."/>
            <person name="Meng L."/>
            <person name="Jin L."/>
            <person name="Tian Y."/>
            <person name="Lian J."/>
            <person name="Yang J."/>
            <person name="Miao G."/>
            <person name="Liu S."/>
            <person name="Liang Z."/>
            <person name="Yan F."/>
            <person name="Li Y."/>
            <person name="Sun B."/>
            <person name="Zhang H."/>
            <person name="Zhang J."/>
            <person name="Zhu Y."/>
            <person name="Du M."/>
            <person name="Zhao Y."/>
            <person name="Schartl M."/>
            <person name="Tang Q."/>
            <person name="Wang J."/>
        </authorList>
    </citation>
    <scope>NUCLEOTIDE SEQUENCE</scope>
</reference>
<dbReference type="InterPro" id="IPR052093">
    <property type="entry name" value="HR_Repair_Mediator"/>
</dbReference>
<dbReference type="GO" id="GO:0005657">
    <property type="term" value="C:replication fork"/>
    <property type="evidence" value="ECO:0007669"/>
    <property type="project" value="TreeGrafter"/>
</dbReference>
<dbReference type="InterPro" id="IPR013632">
    <property type="entry name" value="Rad51_C"/>
</dbReference>
<dbReference type="CTD" id="5889"/>
<accession>A0A3P8WLX5</accession>
<dbReference type="OrthoDB" id="5957327at2759"/>
<dbReference type="InParanoid" id="A0A3P8WLX5"/>
<evidence type="ECO:0000256" key="3">
    <source>
        <dbReference type="ARBA" id="ARBA00022763"/>
    </source>
</evidence>
<name>A0A3P8WLX5_CYNSE</name>
<dbReference type="CDD" id="cd19492">
    <property type="entry name" value="Rad51C"/>
    <property type="match status" value="1"/>
</dbReference>
<dbReference type="GO" id="GO:0034101">
    <property type="term" value="P:erythrocyte homeostasis"/>
    <property type="evidence" value="ECO:0007669"/>
    <property type="project" value="Ensembl"/>
</dbReference>
<evidence type="ECO:0000313" key="10">
    <source>
        <dbReference type="Proteomes" id="UP000265120"/>
    </source>
</evidence>
<keyword evidence="3" id="KW-0227">DNA damage</keyword>
<dbReference type="GO" id="GO:0033065">
    <property type="term" value="C:Rad51C-XRCC3 complex"/>
    <property type="evidence" value="ECO:0007669"/>
    <property type="project" value="TreeGrafter"/>
</dbReference>
<reference evidence="9" key="2">
    <citation type="submission" date="2025-08" db="UniProtKB">
        <authorList>
            <consortium name="Ensembl"/>
        </authorList>
    </citation>
    <scope>IDENTIFICATION</scope>
</reference>
<dbReference type="InterPro" id="IPR020588">
    <property type="entry name" value="RecA_ATP-bd"/>
</dbReference>
<dbReference type="PIRSF" id="PIRSF005856">
    <property type="entry name" value="Rad51"/>
    <property type="match status" value="1"/>
</dbReference>
<dbReference type="GO" id="GO:0005524">
    <property type="term" value="F:ATP binding"/>
    <property type="evidence" value="ECO:0007669"/>
    <property type="project" value="UniProtKB-KW"/>
</dbReference>
<feature type="domain" description="RecA family profile 1" evidence="8">
    <location>
        <begin position="77"/>
        <end position="263"/>
    </location>
</feature>
<dbReference type="GO" id="GO:0001776">
    <property type="term" value="P:leukocyte homeostasis"/>
    <property type="evidence" value="ECO:0007669"/>
    <property type="project" value="Ensembl"/>
</dbReference>
<dbReference type="Gene3D" id="3.40.50.300">
    <property type="entry name" value="P-loop containing nucleotide triphosphate hydrolases"/>
    <property type="match status" value="1"/>
</dbReference>
<keyword evidence="5" id="KW-0234">DNA repair</keyword>
<evidence type="ECO:0000256" key="1">
    <source>
        <dbReference type="ARBA" id="ARBA00004123"/>
    </source>
</evidence>
<dbReference type="OMA" id="AMETFTV"/>
<dbReference type="Proteomes" id="UP000265120">
    <property type="component" value="Chromosome 10"/>
</dbReference>
<dbReference type="PANTHER" id="PTHR46239:SF1">
    <property type="entry name" value="DNA REPAIR PROTEIN RAD51 HOMOLOG 3"/>
    <property type="match status" value="1"/>
</dbReference>
<evidence type="ECO:0000256" key="6">
    <source>
        <dbReference type="ARBA" id="ARBA00023242"/>
    </source>
</evidence>
<dbReference type="InterPro" id="IPR027417">
    <property type="entry name" value="P-loop_NTPase"/>
</dbReference>
<dbReference type="SUPFAM" id="SSF52540">
    <property type="entry name" value="P-loop containing nucleoside triphosphate hydrolases"/>
    <property type="match status" value="1"/>
</dbReference>
<keyword evidence="6" id="KW-0539">Nucleus</keyword>
<proteinExistence type="predicted"/>
<dbReference type="GO" id="GO:0140664">
    <property type="term" value="F:ATP-dependent DNA damage sensor activity"/>
    <property type="evidence" value="ECO:0007669"/>
    <property type="project" value="InterPro"/>
</dbReference>
<evidence type="ECO:0000259" key="8">
    <source>
        <dbReference type="PROSITE" id="PS50162"/>
    </source>
</evidence>
<reference evidence="9" key="3">
    <citation type="submission" date="2025-09" db="UniProtKB">
        <authorList>
            <consortium name="Ensembl"/>
        </authorList>
    </citation>
    <scope>IDENTIFICATION</scope>
</reference>
<dbReference type="KEGG" id="csem:103384370"/>
<evidence type="ECO:0000313" key="9">
    <source>
        <dbReference type="Ensembl" id="ENSCSEP00000026511.1"/>
    </source>
</evidence>
<protein>
    <recommendedName>
        <fullName evidence="7">DNA repair protein RAD51 homolog 3</fullName>
    </recommendedName>
</protein>